<proteinExistence type="predicted"/>
<comment type="caution">
    <text evidence="2">The sequence shown here is derived from an EMBL/GenBank/DDBJ whole genome shotgun (WGS) entry which is preliminary data.</text>
</comment>
<dbReference type="AlphaFoldDB" id="A0A9X1V3E3"/>
<organism evidence="2 3">
    <name type="scientific">Christiangramia lutea</name>
    <dbReference type="NCBI Taxonomy" id="1607951"/>
    <lineage>
        <taxon>Bacteria</taxon>
        <taxon>Pseudomonadati</taxon>
        <taxon>Bacteroidota</taxon>
        <taxon>Flavobacteriia</taxon>
        <taxon>Flavobacteriales</taxon>
        <taxon>Flavobacteriaceae</taxon>
        <taxon>Christiangramia</taxon>
    </lineage>
</organism>
<name>A0A9X1V3E3_9FLAO</name>
<gene>
    <name evidence="2" type="ORF">ML462_09200</name>
</gene>
<reference evidence="2" key="1">
    <citation type="submission" date="2022-03" db="EMBL/GenBank/DDBJ databases">
        <title>Gramella crocea sp. nov., isolated from activated sludge of a seafood processing plant.</title>
        <authorList>
            <person name="Zhang X."/>
        </authorList>
    </citation>
    <scope>NUCLEOTIDE SEQUENCE</scope>
    <source>
        <strain evidence="2">YJ019</strain>
    </source>
</reference>
<sequence length="339" mass="38131">MKRLFFVATLMMLMTACDDGDITVTSFDFEDSNLSFCDGASKNVFYAINSQDVFESFSIEFDSNDLIIENGNPVPPEEGDTIEFTLNNNNRALYRIYNSELPSGNDEYFCSVTPPSSPLVTEEWVSTGGNVLIFTDFGDLGGDMDADGDGLSNIDENYLEEQDTDGDGIPDYLDIDDDGDNVTTRTERATDNDDPLNDDGERDHDEDGIPNYLDDDDDNDGVLTRLEVSEETGLDAPEQFTTAEGISNYLNRLQDDELEHDEYIPHNITRRYRYAVRINDLSMGNPETGETIRFQNYRFGNYGQSSIPFPLCPEQDPNNCGEEDEDDEEETEEPAEETN</sequence>
<dbReference type="InterPro" id="IPR028974">
    <property type="entry name" value="TSP_type-3_rpt"/>
</dbReference>
<keyword evidence="3" id="KW-1185">Reference proteome</keyword>
<dbReference type="GO" id="GO:0005509">
    <property type="term" value="F:calcium ion binding"/>
    <property type="evidence" value="ECO:0007669"/>
    <property type="project" value="InterPro"/>
</dbReference>
<accession>A0A9X1V3E3</accession>
<feature type="compositionally biased region" description="Acidic residues" evidence="1">
    <location>
        <begin position="321"/>
        <end position="339"/>
    </location>
</feature>
<feature type="region of interest" description="Disordered" evidence="1">
    <location>
        <begin position="161"/>
        <end position="220"/>
    </location>
</feature>
<dbReference type="PROSITE" id="PS51257">
    <property type="entry name" value="PROKAR_LIPOPROTEIN"/>
    <property type="match status" value="1"/>
</dbReference>
<dbReference type="Gene3D" id="4.10.1080.10">
    <property type="entry name" value="TSP type-3 repeat"/>
    <property type="match status" value="1"/>
</dbReference>
<feature type="compositionally biased region" description="Acidic residues" evidence="1">
    <location>
        <begin position="161"/>
        <end position="180"/>
    </location>
</feature>
<feature type="region of interest" description="Disordered" evidence="1">
    <location>
        <begin position="305"/>
        <end position="339"/>
    </location>
</feature>
<feature type="compositionally biased region" description="Acidic residues" evidence="1">
    <location>
        <begin position="208"/>
        <end position="220"/>
    </location>
</feature>
<dbReference type="Proteomes" id="UP001139226">
    <property type="component" value="Unassembled WGS sequence"/>
</dbReference>
<evidence type="ECO:0000313" key="2">
    <source>
        <dbReference type="EMBL" id="MCH4823351.1"/>
    </source>
</evidence>
<protein>
    <submittedName>
        <fullName evidence="2">Uncharacterized protein</fullName>
    </submittedName>
</protein>
<evidence type="ECO:0000313" key="3">
    <source>
        <dbReference type="Proteomes" id="UP001139226"/>
    </source>
</evidence>
<dbReference type="RefSeq" id="WP_240713510.1">
    <property type="nucleotide sequence ID" value="NZ_JAKVTV010000002.1"/>
</dbReference>
<evidence type="ECO:0000256" key="1">
    <source>
        <dbReference type="SAM" id="MobiDB-lite"/>
    </source>
</evidence>
<dbReference type="EMBL" id="JAKVTV010000002">
    <property type="protein sequence ID" value="MCH4823351.1"/>
    <property type="molecule type" value="Genomic_DNA"/>
</dbReference>